<dbReference type="InterPro" id="IPR035437">
    <property type="entry name" value="SNase_OB-fold_sf"/>
</dbReference>
<accession>A0A7G6RLS5</accession>
<gene>
    <name evidence="2" type="ORF">HB770_04180</name>
</gene>
<organism evidence="2 3">
    <name type="scientific">Rhizobium leguminosarum bv. viciae</name>
    <dbReference type="NCBI Taxonomy" id="387"/>
    <lineage>
        <taxon>Bacteria</taxon>
        <taxon>Pseudomonadati</taxon>
        <taxon>Pseudomonadota</taxon>
        <taxon>Alphaproteobacteria</taxon>
        <taxon>Hyphomicrobiales</taxon>
        <taxon>Rhizobiaceae</taxon>
        <taxon>Rhizobium/Agrobacterium group</taxon>
        <taxon>Rhizobium</taxon>
    </lineage>
</organism>
<evidence type="ECO:0000313" key="3">
    <source>
        <dbReference type="Proteomes" id="UP000515518"/>
    </source>
</evidence>
<name>A0A7G6RLS5_RHILV</name>
<evidence type="ECO:0000313" key="2">
    <source>
        <dbReference type="EMBL" id="QND43207.1"/>
    </source>
</evidence>
<dbReference type="EMBL" id="CP050549">
    <property type="protein sequence ID" value="QND43207.1"/>
    <property type="molecule type" value="Genomic_DNA"/>
</dbReference>
<proteinExistence type="predicted"/>
<feature type="domain" description="TNase-like" evidence="1">
    <location>
        <begin position="33"/>
        <end position="132"/>
    </location>
</feature>
<dbReference type="SUPFAM" id="SSF50199">
    <property type="entry name" value="Staphylococcal nuclease"/>
    <property type="match status" value="1"/>
</dbReference>
<reference evidence="3" key="1">
    <citation type="journal article" date="2020" name="Mol. Plant Microbe">
        <title>Rhizobial microsymbionts of the narrowly endemic Oxytropis species growing in Kamchatka are characterized by significant genetic diversity and possess a set of genes that are associated with T3SS and T6SS secretion systems and can affect the development of symbiosis.</title>
        <authorList>
            <person name="Safronova V."/>
            <person name="Guro P."/>
            <person name="Sazanova A."/>
            <person name="Kuznetsova I."/>
            <person name="Belimov A."/>
            <person name="Yakubov V."/>
            <person name="Chirak E."/>
            <person name="Afonin A."/>
            <person name="Gogolev Y."/>
            <person name="Andronov E."/>
            <person name="Tikhonovich I."/>
        </authorList>
    </citation>
    <scope>NUCLEOTIDE SEQUENCE [LARGE SCALE GENOMIC DNA]</scope>
    <source>
        <strain evidence="3">RCAM0610</strain>
    </source>
</reference>
<dbReference type="Pfam" id="PF00565">
    <property type="entry name" value="SNase"/>
    <property type="match status" value="1"/>
</dbReference>
<evidence type="ECO:0000259" key="1">
    <source>
        <dbReference type="PROSITE" id="PS50830"/>
    </source>
</evidence>
<dbReference type="Proteomes" id="UP000515518">
    <property type="component" value="Chromosome"/>
</dbReference>
<dbReference type="PROSITE" id="PS50830">
    <property type="entry name" value="TNASE_3"/>
    <property type="match status" value="1"/>
</dbReference>
<sequence>MLGDIPFAKAAATITSPLTAYGVCSGSIRYHCVVDGDTMWIGGQKVRIADIDTPEVSEPRCAWELALGNKATSRLVELVNAGPFELKAWPGRDEDKYGRKLRVLMRDGRSLGDILVSEGLARTWTGRRQPWC</sequence>
<dbReference type="AlphaFoldDB" id="A0A7G6RLS5"/>
<dbReference type="Gene3D" id="2.40.50.90">
    <property type="match status" value="1"/>
</dbReference>
<protein>
    <submittedName>
        <fullName evidence="2">Thermonuclease family protein</fullName>
    </submittedName>
</protein>
<dbReference type="InterPro" id="IPR016071">
    <property type="entry name" value="Staphylococal_nuclease_OB-fold"/>
</dbReference>